<dbReference type="InterPro" id="IPR034015">
    <property type="entry name" value="M1_LTA4H"/>
</dbReference>
<sequence>MENPCLTFVTPTIIANDRSNISLIAHEITHSWTGNLVTNANWEHFWLNEGFTQFVERKIMGRVYGENIRQFQSLNGWEDNMLPTINTVFNPTHNFTKLIPNMAGCDPDDAFSVIPYEKGSAFLLYLEQKLETPPNLKNFFASTLLVSLTNPYSQRDVLDTIDFDTWLNNPGVPPNKPKYDESLVNECRHLAAKWLTASDQEVLQLQKQQFLDMTAGQKVKVLDCIEALYSLNSVGNYEILKSWILIAIKAKWTPIIEFALEFVTKQGRMKFVKPVYRKLLSWEESKQKALETFEKNIPYMHPITAAVVGTIIKSTVI</sequence>
<dbReference type="Pfam" id="PF01433">
    <property type="entry name" value="Peptidase_M1"/>
    <property type="match status" value="1"/>
</dbReference>
<name>A0A915E0B0_9BILA</name>
<dbReference type="SMART" id="SM01263">
    <property type="entry name" value="Leuk-A4-hydro_C"/>
    <property type="match status" value="1"/>
</dbReference>
<evidence type="ECO:0000256" key="1">
    <source>
        <dbReference type="ARBA" id="ARBA00004496"/>
    </source>
</evidence>
<dbReference type="PRINTS" id="PR00756">
    <property type="entry name" value="ALADIPTASE"/>
</dbReference>
<feature type="active site" description="Proton acceptor" evidence="9">
    <location>
        <position position="27"/>
    </location>
</feature>
<evidence type="ECO:0000256" key="4">
    <source>
        <dbReference type="ARBA" id="ARBA00022670"/>
    </source>
</evidence>
<evidence type="ECO:0000256" key="7">
    <source>
        <dbReference type="ARBA" id="ARBA00022833"/>
    </source>
</evidence>
<dbReference type="PANTHER" id="PTHR45726:SF3">
    <property type="entry name" value="LEUKOTRIENE A-4 HYDROLASE"/>
    <property type="match status" value="1"/>
</dbReference>
<dbReference type="GO" id="GO:0005829">
    <property type="term" value="C:cytosol"/>
    <property type="evidence" value="ECO:0007669"/>
    <property type="project" value="TreeGrafter"/>
</dbReference>
<dbReference type="InterPro" id="IPR015211">
    <property type="entry name" value="Peptidase_M1_C"/>
</dbReference>
<evidence type="ECO:0000259" key="11">
    <source>
        <dbReference type="SMART" id="SM01263"/>
    </source>
</evidence>
<comment type="cofactor">
    <cofactor evidence="10">
        <name>Zn(2+)</name>
        <dbReference type="ChEBI" id="CHEBI:29105"/>
    </cofactor>
    <text evidence="10">Binds 1 zinc ion per subunit.</text>
</comment>
<keyword evidence="5 10" id="KW-0479">Metal-binding</keyword>
<keyword evidence="7 10" id="KW-0862">Zinc</keyword>
<dbReference type="Proteomes" id="UP000887574">
    <property type="component" value="Unplaced"/>
</dbReference>
<dbReference type="WBParaSite" id="jg25581">
    <property type="protein sequence ID" value="jg25581"/>
    <property type="gene ID" value="jg25581"/>
</dbReference>
<dbReference type="GO" id="GO:0008237">
    <property type="term" value="F:metallopeptidase activity"/>
    <property type="evidence" value="ECO:0007669"/>
    <property type="project" value="UniProtKB-KW"/>
</dbReference>
<keyword evidence="4" id="KW-0645">Protease</keyword>
<evidence type="ECO:0000256" key="9">
    <source>
        <dbReference type="PIRSR" id="PIRSR634015-1"/>
    </source>
</evidence>
<dbReference type="InterPro" id="IPR016024">
    <property type="entry name" value="ARM-type_fold"/>
</dbReference>
<dbReference type="InterPro" id="IPR001930">
    <property type="entry name" value="Peptidase_M1"/>
</dbReference>
<proteinExistence type="inferred from homology"/>
<comment type="similarity">
    <text evidence="2">Belongs to the peptidase M1 family.</text>
</comment>
<dbReference type="GO" id="GO:0004301">
    <property type="term" value="F:epoxide hydrolase activity"/>
    <property type="evidence" value="ECO:0007669"/>
    <property type="project" value="TreeGrafter"/>
</dbReference>
<dbReference type="GO" id="GO:0004177">
    <property type="term" value="F:aminopeptidase activity"/>
    <property type="evidence" value="ECO:0007669"/>
    <property type="project" value="TreeGrafter"/>
</dbReference>
<dbReference type="Gene3D" id="1.25.40.320">
    <property type="entry name" value="Peptidase M1, leukotriene A4 hydrolase/aminopeptidase C-terminal domain"/>
    <property type="match status" value="1"/>
</dbReference>
<dbReference type="InterPro" id="IPR027268">
    <property type="entry name" value="Peptidase_M4/M1_CTD_sf"/>
</dbReference>
<dbReference type="PANTHER" id="PTHR45726">
    <property type="entry name" value="LEUKOTRIENE A-4 HYDROLASE"/>
    <property type="match status" value="1"/>
</dbReference>
<dbReference type="GO" id="GO:0008270">
    <property type="term" value="F:zinc ion binding"/>
    <property type="evidence" value="ECO:0007669"/>
    <property type="project" value="InterPro"/>
</dbReference>
<dbReference type="Gene3D" id="3.30.2010.30">
    <property type="match status" value="1"/>
</dbReference>
<evidence type="ECO:0000256" key="5">
    <source>
        <dbReference type="ARBA" id="ARBA00022723"/>
    </source>
</evidence>
<dbReference type="Gene3D" id="1.10.390.10">
    <property type="entry name" value="Neutral Protease Domain 2"/>
    <property type="match status" value="1"/>
</dbReference>
<evidence type="ECO:0000256" key="10">
    <source>
        <dbReference type="PIRSR" id="PIRSR634015-3"/>
    </source>
</evidence>
<keyword evidence="8" id="KW-0482">Metalloprotease</keyword>
<feature type="active site" description="Proton donor" evidence="9">
    <location>
        <position position="116"/>
    </location>
</feature>
<evidence type="ECO:0000256" key="2">
    <source>
        <dbReference type="ARBA" id="ARBA00010136"/>
    </source>
</evidence>
<keyword evidence="6" id="KW-0378">Hydrolase</keyword>
<comment type="subcellular location">
    <subcellularLocation>
        <location evidence="1">Cytoplasm</location>
    </subcellularLocation>
</comment>
<dbReference type="SUPFAM" id="SSF55486">
    <property type="entry name" value="Metalloproteases ('zincins'), catalytic domain"/>
    <property type="match status" value="1"/>
</dbReference>
<evidence type="ECO:0000313" key="13">
    <source>
        <dbReference type="WBParaSite" id="jg25581"/>
    </source>
</evidence>
<evidence type="ECO:0000256" key="6">
    <source>
        <dbReference type="ARBA" id="ARBA00022801"/>
    </source>
</evidence>
<reference evidence="13" key="1">
    <citation type="submission" date="2022-11" db="UniProtKB">
        <authorList>
            <consortium name="WormBaseParasite"/>
        </authorList>
    </citation>
    <scope>IDENTIFICATION</scope>
</reference>
<keyword evidence="12" id="KW-1185">Reference proteome</keyword>
<dbReference type="Pfam" id="PF09127">
    <property type="entry name" value="Leuk-A4-hydro_C"/>
    <property type="match status" value="1"/>
</dbReference>
<evidence type="ECO:0000313" key="12">
    <source>
        <dbReference type="Proteomes" id="UP000887574"/>
    </source>
</evidence>
<keyword evidence="3" id="KW-0963">Cytoplasm</keyword>
<feature type="binding site" evidence="10">
    <location>
        <position position="49"/>
    </location>
    <ligand>
        <name>Zn(2+)</name>
        <dbReference type="ChEBI" id="CHEBI:29105"/>
        <note>catalytic</note>
    </ligand>
</feature>
<accession>A0A915E0B0</accession>
<dbReference type="AlphaFoldDB" id="A0A915E0B0"/>
<organism evidence="12 13">
    <name type="scientific">Ditylenchus dipsaci</name>
    <dbReference type="NCBI Taxonomy" id="166011"/>
    <lineage>
        <taxon>Eukaryota</taxon>
        <taxon>Metazoa</taxon>
        <taxon>Ecdysozoa</taxon>
        <taxon>Nematoda</taxon>
        <taxon>Chromadorea</taxon>
        <taxon>Rhabditida</taxon>
        <taxon>Tylenchina</taxon>
        <taxon>Tylenchomorpha</taxon>
        <taxon>Sphaerularioidea</taxon>
        <taxon>Anguinidae</taxon>
        <taxon>Anguininae</taxon>
        <taxon>Ditylenchus</taxon>
    </lineage>
</organism>
<feature type="binding site" evidence="10">
    <location>
        <position position="26"/>
    </location>
    <ligand>
        <name>Zn(2+)</name>
        <dbReference type="ChEBI" id="CHEBI:29105"/>
        <note>catalytic</note>
    </ligand>
</feature>
<feature type="domain" description="Peptidase M1 leukotriene A4 hydrolase/aminopeptidase C-terminal" evidence="11">
    <location>
        <begin position="182"/>
        <end position="312"/>
    </location>
</feature>
<dbReference type="GO" id="GO:0043171">
    <property type="term" value="P:peptide catabolic process"/>
    <property type="evidence" value="ECO:0007669"/>
    <property type="project" value="TreeGrafter"/>
</dbReference>
<evidence type="ECO:0000256" key="3">
    <source>
        <dbReference type="ARBA" id="ARBA00022490"/>
    </source>
</evidence>
<dbReference type="SUPFAM" id="SSF48371">
    <property type="entry name" value="ARM repeat"/>
    <property type="match status" value="1"/>
</dbReference>
<feature type="binding site" evidence="10">
    <location>
        <position position="30"/>
    </location>
    <ligand>
        <name>Zn(2+)</name>
        <dbReference type="ChEBI" id="CHEBI:29105"/>
        <note>catalytic</note>
    </ligand>
</feature>
<evidence type="ECO:0000256" key="8">
    <source>
        <dbReference type="ARBA" id="ARBA00023049"/>
    </source>
</evidence>
<dbReference type="InterPro" id="IPR014782">
    <property type="entry name" value="Peptidase_M1_dom"/>
</dbReference>
<protein>
    <submittedName>
        <fullName evidence="13">Peptidase M1 leukotriene A4 hydrolase/aminopeptidase C-terminal domain-containing protein</fullName>
    </submittedName>
</protein>
<dbReference type="InterPro" id="IPR038502">
    <property type="entry name" value="M1_LTA-4_hydro/amino_C_sf"/>
</dbReference>
<dbReference type="GO" id="GO:0006508">
    <property type="term" value="P:proteolysis"/>
    <property type="evidence" value="ECO:0007669"/>
    <property type="project" value="UniProtKB-KW"/>
</dbReference>